<feature type="signal peptide" evidence="1">
    <location>
        <begin position="1"/>
        <end position="26"/>
    </location>
</feature>
<organism evidence="2 3">
    <name type="scientific">candidate division CSSED10-310 bacterium</name>
    <dbReference type="NCBI Taxonomy" id="2855610"/>
    <lineage>
        <taxon>Bacteria</taxon>
        <taxon>Bacteria division CSSED10-310</taxon>
    </lineage>
</organism>
<protein>
    <recommendedName>
        <fullName evidence="4">Porin</fullName>
    </recommendedName>
</protein>
<evidence type="ECO:0008006" key="4">
    <source>
        <dbReference type="Google" id="ProtNLM"/>
    </source>
</evidence>
<dbReference type="Proteomes" id="UP001594351">
    <property type="component" value="Unassembled WGS sequence"/>
</dbReference>
<dbReference type="SUPFAM" id="SSF56935">
    <property type="entry name" value="Porins"/>
    <property type="match status" value="1"/>
</dbReference>
<proteinExistence type="predicted"/>
<feature type="chain" id="PRO_5045533915" description="Porin" evidence="1">
    <location>
        <begin position="27"/>
        <end position="394"/>
    </location>
</feature>
<evidence type="ECO:0000313" key="2">
    <source>
        <dbReference type="EMBL" id="MFC1849708.1"/>
    </source>
</evidence>
<dbReference type="InterPro" id="IPR023614">
    <property type="entry name" value="Porin_dom_sf"/>
</dbReference>
<sequence>MTAKSTLHLALIILTVLFLAGSGDSAAELTEDIAIHGFGGWAYGQTNNRNRYLIGNDDGSYDYVNFSLNITANPYDELSIYFQSSYTENFETSEVGLDYAFAEWFFSEYFSIRAGKIKAALMIYTEIYDVGTLRPFFTLPQGVYHDFAVEAYKGIGFTGIIYSGSRWEVYYDLYAGKIDFLPIRTVIIPYDVEGFPDIQGASFAKLSWSARDLTGGRINVKTPVEGLELGYSAFSGRVDFELEAYGTTFRKPGQDRYQFNGISFEYLSPRWWVRSEYLKNEEETNISFFTGYVEAAFFMTKHWQIAARHEFEYEEYNVDEDITSDYETFNRHLDTSLGLNYWFNQNFVIKSSLHFVEGNRFANPDKLEDFVDDLLDDDFEENTVLVIIGAQFSF</sequence>
<dbReference type="EMBL" id="JBHPBY010000054">
    <property type="protein sequence ID" value="MFC1849708.1"/>
    <property type="molecule type" value="Genomic_DNA"/>
</dbReference>
<gene>
    <name evidence="2" type="ORF">ACFL27_05810</name>
</gene>
<name>A0ABV6YU52_UNCC1</name>
<evidence type="ECO:0000313" key="3">
    <source>
        <dbReference type="Proteomes" id="UP001594351"/>
    </source>
</evidence>
<evidence type="ECO:0000256" key="1">
    <source>
        <dbReference type="SAM" id="SignalP"/>
    </source>
</evidence>
<dbReference type="Gene3D" id="2.40.160.10">
    <property type="entry name" value="Porin"/>
    <property type="match status" value="1"/>
</dbReference>
<accession>A0ABV6YU52</accession>
<reference evidence="2 3" key="1">
    <citation type="submission" date="2024-09" db="EMBL/GenBank/DDBJ databases">
        <title>Laminarin stimulates single cell rates of sulfate reduction while oxygen inhibits transcriptomic activity in coastal marine sediment.</title>
        <authorList>
            <person name="Lindsay M."/>
            <person name="Orcutt B."/>
            <person name="Emerson D."/>
            <person name="Stepanauskas R."/>
            <person name="D'Angelo T."/>
        </authorList>
    </citation>
    <scope>NUCLEOTIDE SEQUENCE [LARGE SCALE GENOMIC DNA]</scope>
    <source>
        <strain evidence="2">SAG AM-311-K15</strain>
    </source>
</reference>
<keyword evidence="3" id="KW-1185">Reference proteome</keyword>
<keyword evidence="1" id="KW-0732">Signal</keyword>
<comment type="caution">
    <text evidence="2">The sequence shown here is derived from an EMBL/GenBank/DDBJ whole genome shotgun (WGS) entry which is preliminary data.</text>
</comment>